<reference evidence="1" key="1">
    <citation type="submission" date="2022-08" db="UniProtKB">
        <authorList>
            <consortium name="EnsemblMetazoa"/>
        </authorList>
    </citation>
    <scope>IDENTIFICATION</scope>
    <source>
        <strain evidence="1">Israel</strain>
    </source>
</reference>
<evidence type="ECO:0000313" key="2">
    <source>
        <dbReference type="Proteomes" id="UP000092462"/>
    </source>
</evidence>
<dbReference type="Proteomes" id="UP000092462">
    <property type="component" value="Unassembled WGS sequence"/>
</dbReference>
<organism evidence="1 2">
    <name type="scientific">Phlebotomus papatasi</name>
    <name type="common">Sandfly</name>
    <dbReference type="NCBI Taxonomy" id="29031"/>
    <lineage>
        <taxon>Eukaryota</taxon>
        <taxon>Metazoa</taxon>
        <taxon>Ecdysozoa</taxon>
        <taxon>Arthropoda</taxon>
        <taxon>Hexapoda</taxon>
        <taxon>Insecta</taxon>
        <taxon>Pterygota</taxon>
        <taxon>Neoptera</taxon>
        <taxon>Endopterygota</taxon>
        <taxon>Diptera</taxon>
        <taxon>Nematocera</taxon>
        <taxon>Psychodoidea</taxon>
        <taxon>Psychodidae</taxon>
        <taxon>Phlebotomus</taxon>
        <taxon>Phlebotomus</taxon>
    </lineage>
</organism>
<accession>A0A3F2ZEH1</accession>
<name>A0A3F2ZEH1_PHLPP</name>
<keyword evidence="2" id="KW-1185">Reference proteome</keyword>
<dbReference type="EnsemblMetazoa" id="PPAI013230-RA">
    <property type="protein sequence ID" value="PPAI013230-PA"/>
    <property type="gene ID" value="PPAI013230"/>
</dbReference>
<sequence>MADRKGLEGNLHRGKKYLDLCYNWMFLEFLRKSANPIKSTIILCIYPLFLLLSWFFMGVELLQFKIGENFTIFANLVIFFGAFYQSIWKYFSFLLHYEKMKRIQIFIENVQNSIQSQCLFSNIRNSVYEKTLKYYVFFGSHCFKLMVVSDLVLFFFNAYVTDFTSGLMFTIPLLSETSLFYRPINFIFQFIVFNHCIRYIYCSRFNFGTYSGLFGCRTKINYYIYINNER</sequence>
<dbReference type="VEuPathDB" id="VectorBase:PPAI013230"/>
<protein>
    <submittedName>
        <fullName evidence="1">Uncharacterized protein</fullName>
    </submittedName>
</protein>
<evidence type="ECO:0000313" key="1">
    <source>
        <dbReference type="EnsemblMetazoa" id="PPAI013230-PA"/>
    </source>
</evidence>
<dbReference type="EMBL" id="AJVK01032535">
    <property type="status" value="NOT_ANNOTATED_CDS"/>
    <property type="molecule type" value="Genomic_DNA"/>
</dbReference>
<proteinExistence type="predicted"/>
<dbReference type="AlphaFoldDB" id="A0A3F2ZEH1"/>